<comment type="similarity">
    <text evidence="1">Belongs to the IWR1/SLC7A6OS family.</text>
</comment>
<dbReference type="AlphaFoldDB" id="A0A8J5Y2Q0"/>
<organism evidence="4 5">
    <name type="scientific">Diacronema lutheri</name>
    <name type="common">Unicellular marine alga</name>
    <name type="synonym">Monochrysis lutheri</name>
    <dbReference type="NCBI Taxonomy" id="2081491"/>
    <lineage>
        <taxon>Eukaryota</taxon>
        <taxon>Haptista</taxon>
        <taxon>Haptophyta</taxon>
        <taxon>Pavlovophyceae</taxon>
        <taxon>Pavlovales</taxon>
        <taxon>Pavlovaceae</taxon>
        <taxon>Diacronema</taxon>
    </lineage>
</organism>
<comment type="caution">
    <text evidence="4">The sequence shown here is derived from an EMBL/GenBank/DDBJ whole genome shotgun (WGS) entry which is preliminary data.</text>
</comment>
<sequence>MDGAKTDDDLRIPHVAQTLLRVKRPRDAPIPASLRVFNDAPAQQRVSMARLHLQRDGVGPTVRRYRLVAAGAVGVAAPAHPLHHPSITTSSKAAFAAHDRRRLAVEHRAHSFRYRCVQERRMAPAEVQQHIGSGAARFELSAGKVRMLDLELKPVTAKLGARPAAIIPFGPPAPPATSERVLASGADECSDEPGADAFAYDVYMADDSSGASTTSDAVLYIEYAEDEAQEEDFRSDGTNSDVSTDDSNAEGHYANDYPDSEASSEPSTRRDMRFHGDAAAVDDADADDADADDADDGMANLRFDADVRVMDMADPRFDDDSTKNDICVDVDVDDIHDHGDGFEVDDNSGLMAATVR</sequence>
<evidence type="ECO:0000313" key="4">
    <source>
        <dbReference type="EMBL" id="KAG8470320.1"/>
    </source>
</evidence>
<evidence type="ECO:0000256" key="1">
    <source>
        <dbReference type="ARBA" id="ARBA00010218"/>
    </source>
</evidence>
<dbReference type="InterPro" id="IPR013883">
    <property type="entry name" value="TF_Iwr1_dom"/>
</dbReference>
<evidence type="ECO:0000259" key="3">
    <source>
        <dbReference type="Pfam" id="PF08574"/>
    </source>
</evidence>
<dbReference type="Proteomes" id="UP000751190">
    <property type="component" value="Unassembled WGS sequence"/>
</dbReference>
<proteinExistence type="inferred from homology"/>
<evidence type="ECO:0000313" key="5">
    <source>
        <dbReference type="Proteomes" id="UP000751190"/>
    </source>
</evidence>
<dbReference type="Pfam" id="PF08574">
    <property type="entry name" value="Iwr1"/>
    <property type="match status" value="1"/>
</dbReference>
<accession>A0A8J5Y2Q0</accession>
<keyword evidence="5" id="KW-1185">Reference proteome</keyword>
<evidence type="ECO:0000256" key="2">
    <source>
        <dbReference type="SAM" id="MobiDB-lite"/>
    </source>
</evidence>
<gene>
    <name evidence="4" type="ORF">KFE25_008741</name>
</gene>
<feature type="region of interest" description="Disordered" evidence="2">
    <location>
        <begin position="226"/>
        <end position="269"/>
    </location>
</feature>
<reference evidence="4" key="1">
    <citation type="submission" date="2021-05" db="EMBL/GenBank/DDBJ databases">
        <title>The genome of the haptophyte Pavlova lutheri (Diacronema luteri, Pavlovales) - a model for lipid biosynthesis in eukaryotic algae.</title>
        <authorList>
            <person name="Hulatt C.J."/>
            <person name="Posewitz M.C."/>
        </authorList>
    </citation>
    <scope>NUCLEOTIDE SEQUENCE</scope>
    <source>
        <strain evidence="4">NIVA-4/92</strain>
    </source>
</reference>
<name>A0A8J5Y2Q0_DIALT</name>
<feature type="domain" description="Transcription factor Iwr1" evidence="3">
    <location>
        <begin position="198"/>
        <end position="261"/>
    </location>
</feature>
<dbReference type="EMBL" id="JAGTXO010000001">
    <property type="protein sequence ID" value="KAG8470320.1"/>
    <property type="molecule type" value="Genomic_DNA"/>
</dbReference>
<protein>
    <recommendedName>
        <fullName evidence="3">Transcription factor Iwr1 domain-containing protein</fullName>
    </recommendedName>
</protein>
<dbReference type="OrthoDB" id="10565657at2759"/>